<protein>
    <submittedName>
        <fullName evidence="1">Uncharacterized protein</fullName>
    </submittedName>
</protein>
<gene>
    <name evidence="1" type="ORF">E2C01_074020</name>
</gene>
<dbReference type="Proteomes" id="UP000324222">
    <property type="component" value="Unassembled WGS sequence"/>
</dbReference>
<evidence type="ECO:0000313" key="2">
    <source>
        <dbReference type="Proteomes" id="UP000324222"/>
    </source>
</evidence>
<dbReference type="EMBL" id="VSRR010051282">
    <property type="protein sequence ID" value="MPC79492.1"/>
    <property type="molecule type" value="Genomic_DNA"/>
</dbReference>
<organism evidence="1 2">
    <name type="scientific">Portunus trituberculatus</name>
    <name type="common">Swimming crab</name>
    <name type="synonym">Neptunus trituberculatus</name>
    <dbReference type="NCBI Taxonomy" id="210409"/>
    <lineage>
        <taxon>Eukaryota</taxon>
        <taxon>Metazoa</taxon>
        <taxon>Ecdysozoa</taxon>
        <taxon>Arthropoda</taxon>
        <taxon>Crustacea</taxon>
        <taxon>Multicrustacea</taxon>
        <taxon>Malacostraca</taxon>
        <taxon>Eumalacostraca</taxon>
        <taxon>Eucarida</taxon>
        <taxon>Decapoda</taxon>
        <taxon>Pleocyemata</taxon>
        <taxon>Brachyura</taxon>
        <taxon>Eubrachyura</taxon>
        <taxon>Portunoidea</taxon>
        <taxon>Portunidae</taxon>
        <taxon>Portuninae</taxon>
        <taxon>Portunus</taxon>
    </lineage>
</organism>
<comment type="caution">
    <text evidence="1">The sequence shown here is derived from an EMBL/GenBank/DDBJ whole genome shotgun (WGS) entry which is preliminary data.</text>
</comment>
<accession>A0A5B7I6Y0</accession>
<keyword evidence="2" id="KW-1185">Reference proteome</keyword>
<evidence type="ECO:0000313" key="1">
    <source>
        <dbReference type="EMBL" id="MPC79492.1"/>
    </source>
</evidence>
<name>A0A5B7I6Y0_PORTR</name>
<reference evidence="1 2" key="1">
    <citation type="submission" date="2019-05" db="EMBL/GenBank/DDBJ databases">
        <title>Another draft genome of Portunus trituberculatus and its Hox gene families provides insights of decapod evolution.</title>
        <authorList>
            <person name="Jeong J.-H."/>
            <person name="Song I."/>
            <person name="Kim S."/>
            <person name="Choi T."/>
            <person name="Kim D."/>
            <person name="Ryu S."/>
            <person name="Kim W."/>
        </authorList>
    </citation>
    <scope>NUCLEOTIDE SEQUENCE [LARGE SCALE GENOMIC DNA]</scope>
    <source>
        <tissue evidence="1">Muscle</tissue>
    </source>
</reference>
<sequence length="84" mass="9380">MLFSVLLSSLQRLNRSTPTTNTTTTALDVTFMWQKLMHIKRNFLFSPSLESVGQGRRAAVGGQLARVSAGRIFSWRCGLEACFI</sequence>
<proteinExistence type="predicted"/>
<dbReference type="AlphaFoldDB" id="A0A5B7I6Y0"/>